<keyword evidence="2" id="KW-1133">Transmembrane helix</keyword>
<keyword evidence="2" id="KW-0472">Membrane</keyword>
<dbReference type="AlphaFoldDB" id="A0A3G8ZJS9"/>
<reference evidence="4 5" key="2">
    <citation type="submission" date="2018-12" db="EMBL/GenBank/DDBJ databases">
        <title>Nakamurella antarcticus sp. nov., isolated from Antarctica South Shetland Islands soil.</title>
        <authorList>
            <person name="Peng F."/>
        </authorList>
    </citation>
    <scope>NUCLEOTIDE SEQUENCE [LARGE SCALE GENOMIC DNA]</scope>
    <source>
        <strain evidence="4 5">S14-144</strain>
    </source>
</reference>
<dbReference type="Pfam" id="PF04536">
    <property type="entry name" value="TPM_phosphatase"/>
    <property type="match status" value="1"/>
</dbReference>
<dbReference type="RefSeq" id="WP_124797790.1">
    <property type="nucleotide sequence ID" value="NZ_CP034170.1"/>
</dbReference>
<gene>
    <name evidence="4" type="ORF">EH165_01910</name>
</gene>
<reference evidence="4 5" key="1">
    <citation type="submission" date="2018-11" db="EMBL/GenBank/DDBJ databases">
        <authorList>
            <person name="Da X."/>
        </authorList>
    </citation>
    <scope>NUCLEOTIDE SEQUENCE [LARGE SCALE GENOMIC DNA]</scope>
    <source>
        <strain evidence="4 5">S14-144</strain>
    </source>
</reference>
<protein>
    <recommendedName>
        <fullName evidence="3">TPM domain-containing protein</fullName>
    </recommendedName>
</protein>
<feature type="transmembrane region" description="Helical" evidence="2">
    <location>
        <begin position="155"/>
        <end position="174"/>
    </location>
</feature>
<evidence type="ECO:0000313" key="4">
    <source>
        <dbReference type="EMBL" id="AZI57105.1"/>
    </source>
</evidence>
<evidence type="ECO:0000259" key="3">
    <source>
        <dbReference type="Pfam" id="PF04536"/>
    </source>
</evidence>
<proteinExistence type="predicted"/>
<dbReference type="OrthoDB" id="3249697at2"/>
<keyword evidence="2" id="KW-0812">Transmembrane</keyword>
<sequence length="478" mass="49526">MKTFSRLGAALIATLLWLSLVVGTALASVTLTDNAGVLSASESAAIQSAAAQIDKVNVVVVTLNGGSTDLKKQLVALKEKGGWGGTDWLSNSVILAVDVQSRRLAVFYGSAAESKVGSAETAIGDAMGNEFSSSAWGAGLLAGVDKVASTVKTSYTWLWVLLALGALILVYMFVKLIKRRRAAAVAKELERSVIAQNQLAMVDLRQKVDQLTVLMGTVPPGAAQQSLQSDLNDIDVALAARESRSAVEVSEAGTNHNAEKQLFATLSLKMGSIANRLSLLRQDSGWREQWQSEISAARQMAIAVGTNQGGLIDQPGFSPLDIAPLENQLAQLLPQVLENQLPIADGLAQLTTISKQIWAKRSEIDSRLAELETARRAELSKAKAKAEAEARRRNSQWDDDDNSHGSGGWMGGGYGGWSGSARSRGSGSFGGAVLGGILGGMLGSGGSRSGGGGFGGGGGGSRGFSGGGGHSGGGSRGF</sequence>
<evidence type="ECO:0000313" key="5">
    <source>
        <dbReference type="Proteomes" id="UP000268084"/>
    </source>
</evidence>
<dbReference type="KEGG" id="nak:EH165_01910"/>
<dbReference type="EMBL" id="CP034170">
    <property type="protein sequence ID" value="AZI57105.1"/>
    <property type="molecule type" value="Genomic_DNA"/>
</dbReference>
<keyword evidence="5" id="KW-1185">Reference proteome</keyword>
<feature type="compositionally biased region" description="Basic and acidic residues" evidence="1">
    <location>
        <begin position="382"/>
        <end position="396"/>
    </location>
</feature>
<dbReference type="Gene3D" id="3.10.310.50">
    <property type="match status" value="1"/>
</dbReference>
<organism evidence="4 5">
    <name type="scientific">Nakamurella antarctica</name>
    <dbReference type="NCBI Taxonomy" id="1902245"/>
    <lineage>
        <taxon>Bacteria</taxon>
        <taxon>Bacillati</taxon>
        <taxon>Actinomycetota</taxon>
        <taxon>Actinomycetes</taxon>
        <taxon>Nakamurellales</taxon>
        <taxon>Nakamurellaceae</taxon>
        <taxon>Nakamurella</taxon>
    </lineage>
</organism>
<dbReference type="InterPro" id="IPR007621">
    <property type="entry name" value="TPM_dom"/>
</dbReference>
<dbReference type="Proteomes" id="UP000268084">
    <property type="component" value="Chromosome"/>
</dbReference>
<evidence type="ECO:0000256" key="2">
    <source>
        <dbReference type="SAM" id="Phobius"/>
    </source>
</evidence>
<feature type="region of interest" description="Disordered" evidence="1">
    <location>
        <begin position="382"/>
        <end position="408"/>
    </location>
</feature>
<feature type="region of interest" description="Disordered" evidence="1">
    <location>
        <begin position="452"/>
        <end position="478"/>
    </location>
</feature>
<accession>A0A3G8ZJS9</accession>
<evidence type="ECO:0000256" key="1">
    <source>
        <dbReference type="SAM" id="MobiDB-lite"/>
    </source>
</evidence>
<feature type="domain" description="TPM" evidence="3">
    <location>
        <begin position="32"/>
        <end position="148"/>
    </location>
</feature>
<name>A0A3G8ZJS9_9ACTN</name>